<dbReference type="STRING" id="196109.A0A136J5Z3"/>
<feature type="region of interest" description="Disordered" evidence="1">
    <location>
        <begin position="102"/>
        <end position="219"/>
    </location>
</feature>
<feature type="compositionally biased region" description="Low complexity" evidence="1">
    <location>
        <begin position="112"/>
        <end position="147"/>
    </location>
</feature>
<feature type="compositionally biased region" description="Polar residues" evidence="1">
    <location>
        <begin position="102"/>
        <end position="111"/>
    </location>
</feature>
<accession>A0A136J5Z3</accession>
<sequence>MACAKTLFIALLVGCLVVVGYAHTDSVESNSIICSTEDGNVCGEAAAGHDRSALSRLIQSASPDALHKFLHTVTGFQHGVFDSDEAAVEAVLELDPTLSSTVAQLQRRQNGTTTESSPPVNSPTTSSTPTTTLQTSTTTEQPSSTPVVTPPETSPSATPTATETSTTPTQAPSSTQPTNTEPTLTSPTGTTTTTSGTTNTNRPVTSPKTNTLTSTLPGGAVTTMTSVKWVTPGVPETPTTANTAEGSLQSGMAVAGRRGPLLEVLVGGAAAIVGGAMLV</sequence>
<evidence type="ECO:0000256" key="2">
    <source>
        <dbReference type="SAM" id="SignalP"/>
    </source>
</evidence>
<feature type="compositionally biased region" description="Polar residues" evidence="1">
    <location>
        <begin position="201"/>
        <end position="219"/>
    </location>
</feature>
<organism evidence="3 4">
    <name type="scientific">Microdochium bolleyi</name>
    <dbReference type="NCBI Taxonomy" id="196109"/>
    <lineage>
        <taxon>Eukaryota</taxon>
        <taxon>Fungi</taxon>
        <taxon>Dikarya</taxon>
        <taxon>Ascomycota</taxon>
        <taxon>Pezizomycotina</taxon>
        <taxon>Sordariomycetes</taxon>
        <taxon>Xylariomycetidae</taxon>
        <taxon>Xylariales</taxon>
        <taxon>Microdochiaceae</taxon>
        <taxon>Microdochium</taxon>
    </lineage>
</organism>
<keyword evidence="2" id="KW-0732">Signal</keyword>
<keyword evidence="4" id="KW-1185">Reference proteome</keyword>
<dbReference type="AlphaFoldDB" id="A0A136J5Z3"/>
<evidence type="ECO:0000313" key="3">
    <source>
        <dbReference type="EMBL" id="KXJ92621.1"/>
    </source>
</evidence>
<dbReference type="EMBL" id="KQ964248">
    <property type="protein sequence ID" value="KXJ92621.1"/>
    <property type="molecule type" value="Genomic_DNA"/>
</dbReference>
<dbReference type="OrthoDB" id="5427732at2759"/>
<feature type="signal peptide" evidence="2">
    <location>
        <begin position="1"/>
        <end position="22"/>
    </location>
</feature>
<gene>
    <name evidence="3" type="ORF">Micbo1qcDRAFT_173795</name>
</gene>
<name>A0A136J5Z3_9PEZI</name>
<evidence type="ECO:0000313" key="4">
    <source>
        <dbReference type="Proteomes" id="UP000070501"/>
    </source>
</evidence>
<evidence type="ECO:0000256" key="1">
    <source>
        <dbReference type="SAM" id="MobiDB-lite"/>
    </source>
</evidence>
<dbReference type="InParanoid" id="A0A136J5Z3"/>
<feature type="chain" id="PRO_5007293511" evidence="2">
    <location>
        <begin position="23"/>
        <end position="279"/>
    </location>
</feature>
<reference evidence="4" key="1">
    <citation type="submission" date="2016-02" db="EMBL/GenBank/DDBJ databases">
        <title>Draft genome sequence of Microdochium bolleyi, a fungal endophyte of beachgrass.</title>
        <authorList>
            <consortium name="DOE Joint Genome Institute"/>
            <person name="David A.S."/>
            <person name="May G."/>
            <person name="Haridas S."/>
            <person name="Lim J."/>
            <person name="Wang M."/>
            <person name="Labutti K."/>
            <person name="Lipzen A."/>
            <person name="Barry K."/>
            <person name="Grigoriev I.V."/>
        </authorList>
    </citation>
    <scope>NUCLEOTIDE SEQUENCE [LARGE SCALE GENOMIC DNA]</scope>
    <source>
        <strain evidence="4">J235TASD1</strain>
    </source>
</reference>
<feature type="compositionally biased region" description="Low complexity" evidence="1">
    <location>
        <begin position="154"/>
        <end position="200"/>
    </location>
</feature>
<dbReference type="Proteomes" id="UP000070501">
    <property type="component" value="Unassembled WGS sequence"/>
</dbReference>
<proteinExistence type="predicted"/>
<protein>
    <submittedName>
        <fullName evidence="3">Uncharacterized protein</fullName>
    </submittedName>
</protein>